<dbReference type="STRING" id="2074.BG845_06862"/>
<comment type="caution">
    <text evidence="2">The sequence shown here is derived from an EMBL/GenBank/DDBJ whole genome shotgun (WGS) entry which is preliminary data.</text>
</comment>
<dbReference type="EMBL" id="MIGB01000093">
    <property type="protein sequence ID" value="OSY34437.1"/>
    <property type="molecule type" value="Genomic_DNA"/>
</dbReference>
<dbReference type="RefSeq" id="WP_085916867.1">
    <property type="nucleotide sequence ID" value="NZ_AP018920.1"/>
</dbReference>
<accession>A0A1Y2MIB2</accession>
<feature type="chain" id="PRO_5012260213" evidence="1">
    <location>
        <begin position="26"/>
        <end position="119"/>
    </location>
</feature>
<feature type="signal peptide" evidence="1">
    <location>
        <begin position="1"/>
        <end position="25"/>
    </location>
</feature>
<sequence length="119" mass="12303">MTARFLVTGLLTLALAGGGAGTALADPPATTDPTPMTVTSLYGPVEATALNVHGEGPTFSVPAGGQIDIPTDEGGYTRLVISENGQYIGEYPLYNPRLHSFCEVRPAAEDPRLSCGIIA</sequence>
<organism evidence="2 3">
    <name type="scientific">Pseudonocardia autotrophica</name>
    <name type="common">Amycolata autotrophica</name>
    <name type="synonym">Nocardia autotrophica</name>
    <dbReference type="NCBI Taxonomy" id="2074"/>
    <lineage>
        <taxon>Bacteria</taxon>
        <taxon>Bacillati</taxon>
        <taxon>Actinomycetota</taxon>
        <taxon>Actinomycetes</taxon>
        <taxon>Pseudonocardiales</taxon>
        <taxon>Pseudonocardiaceae</taxon>
        <taxon>Pseudonocardia</taxon>
    </lineage>
</organism>
<protein>
    <submittedName>
        <fullName evidence="2">Uncharacterized protein</fullName>
    </submittedName>
</protein>
<evidence type="ECO:0000256" key="1">
    <source>
        <dbReference type="SAM" id="SignalP"/>
    </source>
</evidence>
<dbReference type="Proteomes" id="UP000194360">
    <property type="component" value="Unassembled WGS sequence"/>
</dbReference>
<gene>
    <name evidence="2" type="ORF">BG845_06862</name>
</gene>
<evidence type="ECO:0000313" key="2">
    <source>
        <dbReference type="EMBL" id="OSY34437.1"/>
    </source>
</evidence>
<keyword evidence="1" id="KW-0732">Signal</keyword>
<proteinExistence type="predicted"/>
<name>A0A1Y2MIB2_PSEAH</name>
<keyword evidence="3" id="KW-1185">Reference proteome</keyword>
<evidence type="ECO:0000313" key="3">
    <source>
        <dbReference type="Proteomes" id="UP000194360"/>
    </source>
</evidence>
<dbReference type="AlphaFoldDB" id="A0A1Y2MIB2"/>
<reference evidence="2 3" key="1">
    <citation type="submission" date="2016-09" db="EMBL/GenBank/DDBJ databases">
        <title>Pseudonocardia autotrophica DSM535, a candidate organism with high potential of specific P450 cytochromes.</title>
        <authorList>
            <person name="Grumaz C."/>
            <person name="Vainshtein Y."/>
            <person name="Kirstahler P."/>
            <person name="Sohn K."/>
        </authorList>
    </citation>
    <scope>NUCLEOTIDE SEQUENCE [LARGE SCALE GENOMIC DNA]</scope>
    <source>
        <strain evidence="2 3">DSM 535</strain>
    </source>
</reference>
<dbReference type="OrthoDB" id="3579028at2"/>